<dbReference type="OrthoDB" id="9810662at2"/>
<dbReference type="STRING" id="1005928.SAMN04487859_103253"/>
<keyword evidence="9" id="KW-1185">Reference proteome</keyword>
<evidence type="ECO:0000256" key="5">
    <source>
        <dbReference type="ARBA" id="ARBA00023136"/>
    </source>
</evidence>
<dbReference type="RefSeq" id="WP_092835075.1">
    <property type="nucleotide sequence ID" value="NZ_FOVP01000003.1"/>
</dbReference>
<evidence type="ECO:0000256" key="1">
    <source>
        <dbReference type="ARBA" id="ARBA00004651"/>
    </source>
</evidence>
<dbReference type="AlphaFoldDB" id="A0A1I4ZIT2"/>
<dbReference type="PANTHER" id="PTHR35007">
    <property type="entry name" value="INTEGRAL MEMBRANE PROTEIN-RELATED"/>
    <property type="match status" value="1"/>
</dbReference>
<proteinExistence type="predicted"/>
<evidence type="ECO:0000256" key="3">
    <source>
        <dbReference type="ARBA" id="ARBA00022692"/>
    </source>
</evidence>
<comment type="subcellular location">
    <subcellularLocation>
        <location evidence="1">Cell membrane</location>
        <topology evidence="1">Multi-pass membrane protein</topology>
    </subcellularLocation>
</comment>
<feature type="transmembrane region" description="Helical" evidence="6">
    <location>
        <begin position="149"/>
        <end position="170"/>
    </location>
</feature>
<keyword evidence="4 6" id="KW-1133">Transmembrane helix</keyword>
<dbReference type="EMBL" id="FOVP01000003">
    <property type="protein sequence ID" value="SFN50118.1"/>
    <property type="molecule type" value="Genomic_DNA"/>
</dbReference>
<keyword evidence="3 6" id="KW-0812">Transmembrane</keyword>
<feature type="transmembrane region" description="Helical" evidence="6">
    <location>
        <begin position="298"/>
        <end position="322"/>
    </location>
</feature>
<feature type="transmembrane region" description="Helical" evidence="6">
    <location>
        <begin position="109"/>
        <end position="129"/>
    </location>
</feature>
<evidence type="ECO:0000256" key="4">
    <source>
        <dbReference type="ARBA" id="ARBA00022989"/>
    </source>
</evidence>
<dbReference type="InterPro" id="IPR018076">
    <property type="entry name" value="T2SS_GspF_dom"/>
</dbReference>
<dbReference type="GO" id="GO:0005886">
    <property type="term" value="C:plasma membrane"/>
    <property type="evidence" value="ECO:0007669"/>
    <property type="project" value="UniProtKB-SubCell"/>
</dbReference>
<sequence length="328" mass="35977">MFLNEHYDAVMAMMGRSGFLVLLAGFATSFLVFGVFGLFATRDRSVVRLRALSAAMTSRGPALTRGQEAEAPRGWKKALIPEDPSIRAQIRFQLAKVGFDRPDSVELFFVIRLVLALFVPVTVVGLIGLSQAGLLPRALADALDTTSCVHLMQVAAIGAAVGFYGPGYWLNKRIRDRRMNITLAFPNAMDLIQVSVEAGMSFDAAVARVGHELGRVAPELAYELLLLQMETQAGRDRETALFDMAERMGIDEAKSFALVVVQSMQFGTSLTAALRTYAVEMRQMRELAAQEKANKLPVQMSAVMSILMLPALFLITLTPIIIRYLEVG</sequence>
<evidence type="ECO:0000256" key="2">
    <source>
        <dbReference type="ARBA" id="ARBA00022475"/>
    </source>
</evidence>
<keyword evidence="5 6" id="KW-0472">Membrane</keyword>
<gene>
    <name evidence="8" type="ORF">SAMN04487859_103253</name>
</gene>
<reference evidence="9" key="1">
    <citation type="submission" date="2016-10" db="EMBL/GenBank/DDBJ databases">
        <authorList>
            <person name="Varghese N."/>
            <person name="Submissions S."/>
        </authorList>
    </citation>
    <scope>NUCLEOTIDE SEQUENCE [LARGE SCALE GENOMIC DNA]</scope>
    <source>
        <strain evidence="9">DSM 28463</strain>
    </source>
</reference>
<name>A0A1I4ZIT2_9RHOB</name>
<dbReference type="Pfam" id="PF00482">
    <property type="entry name" value="T2SSF"/>
    <property type="match status" value="1"/>
</dbReference>
<feature type="domain" description="Type II secretion system protein GspF" evidence="7">
    <location>
        <begin position="193"/>
        <end position="317"/>
    </location>
</feature>
<keyword evidence="2" id="KW-1003">Cell membrane</keyword>
<dbReference type="PANTHER" id="PTHR35007:SF2">
    <property type="entry name" value="PILUS ASSEMBLE PROTEIN"/>
    <property type="match status" value="1"/>
</dbReference>
<protein>
    <submittedName>
        <fullName evidence="8">Tight adherence protein C</fullName>
    </submittedName>
</protein>
<evidence type="ECO:0000313" key="9">
    <source>
        <dbReference type="Proteomes" id="UP000198599"/>
    </source>
</evidence>
<accession>A0A1I4ZIT2</accession>
<evidence type="ECO:0000313" key="8">
    <source>
        <dbReference type="EMBL" id="SFN50118.1"/>
    </source>
</evidence>
<dbReference type="Proteomes" id="UP000198599">
    <property type="component" value="Unassembled WGS sequence"/>
</dbReference>
<evidence type="ECO:0000259" key="7">
    <source>
        <dbReference type="Pfam" id="PF00482"/>
    </source>
</evidence>
<evidence type="ECO:0000256" key="6">
    <source>
        <dbReference type="SAM" id="Phobius"/>
    </source>
</evidence>
<organism evidence="8 9">
    <name type="scientific">Roseovarius lutimaris</name>
    <dbReference type="NCBI Taxonomy" id="1005928"/>
    <lineage>
        <taxon>Bacteria</taxon>
        <taxon>Pseudomonadati</taxon>
        <taxon>Pseudomonadota</taxon>
        <taxon>Alphaproteobacteria</taxon>
        <taxon>Rhodobacterales</taxon>
        <taxon>Roseobacteraceae</taxon>
        <taxon>Roseovarius</taxon>
    </lineage>
</organism>
<feature type="transmembrane region" description="Helical" evidence="6">
    <location>
        <begin position="20"/>
        <end position="40"/>
    </location>
</feature>